<dbReference type="GO" id="GO:0004672">
    <property type="term" value="F:protein kinase activity"/>
    <property type="evidence" value="ECO:0007669"/>
    <property type="project" value="InterPro"/>
</dbReference>
<proteinExistence type="inferred from homology"/>
<keyword evidence="2" id="KW-0812">Transmembrane</keyword>
<reference evidence="4 5" key="1">
    <citation type="journal article" date="2018" name="Genet. Mol. Biol.">
        <title>The genome sequence of Dyella jiangningensis FCAV SCS01 from a lignocellulose-decomposing microbial consortium metagenome reveals potential for biotechnological applications.</title>
        <authorList>
            <person name="Desiderato J.G."/>
            <person name="Alvarenga D.O."/>
            <person name="Constancio M.T.L."/>
            <person name="Alves L.M.C."/>
            <person name="Varani A.M."/>
        </authorList>
    </citation>
    <scope>NUCLEOTIDE SEQUENCE [LARGE SCALE GENOMIC DNA]</scope>
    <source>
        <strain evidence="4 5">FCAV SCS01</strain>
    </source>
</reference>
<protein>
    <recommendedName>
        <fullName evidence="3">Protein kinase domain-containing protein</fullName>
    </recommendedName>
</protein>
<name>A0A328P2F1_9GAMM</name>
<keyword evidence="5" id="KW-1185">Reference proteome</keyword>
<evidence type="ECO:0000256" key="1">
    <source>
        <dbReference type="ARBA" id="ARBA00009670"/>
    </source>
</evidence>
<dbReference type="AlphaFoldDB" id="A0A328P2F1"/>
<dbReference type="GO" id="GO:0005524">
    <property type="term" value="F:ATP binding"/>
    <property type="evidence" value="ECO:0007669"/>
    <property type="project" value="InterPro"/>
</dbReference>
<feature type="transmembrane region" description="Helical" evidence="2">
    <location>
        <begin position="510"/>
        <end position="527"/>
    </location>
</feature>
<evidence type="ECO:0000259" key="3">
    <source>
        <dbReference type="PROSITE" id="PS50011"/>
    </source>
</evidence>
<comment type="similarity">
    <text evidence="1">Belongs to the protein kinase superfamily. ADCK protein kinase family.</text>
</comment>
<evidence type="ECO:0000313" key="5">
    <source>
        <dbReference type="Proteomes" id="UP000248926"/>
    </source>
</evidence>
<dbReference type="EMBL" id="NFZS01000002">
    <property type="protein sequence ID" value="RAO76169.1"/>
    <property type="molecule type" value="Genomic_DNA"/>
</dbReference>
<gene>
    <name evidence="4" type="ORF">CA260_10740</name>
</gene>
<dbReference type="PROSITE" id="PS50011">
    <property type="entry name" value="PROTEIN_KINASE_DOM"/>
    <property type="match status" value="1"/>
</dbReference>
<dbReference type="InterPro" id="IPR000719">
    <property type="entry name" value="Prot_kinase_dom"/>
</dbReference>
<feature type="transmembrane region" description="Helical" evidence="2">
    <location>
        <begin position="479"/>
        <end position="498"/>
    </location>
</feature>
<dbReference type="PANTHER" id="PTHR10566:SF113">
    <property type="entry name" value="PROTEIN ACTIVITY OF BC1 COMPLEX KINASE 7, CHLOROPLASTIC"/>
    <property type="match status" value="1"/>
</dbReference>
<keyword evidence="2" id="KW-0472">Membrane</keyword>
<accession>A0A328P2F1</accession>
<dbReference type="Proteomes" id="UP000248926">
    <property type="component" value="Unassembled WGS sequence"/>
</dbReference>
<dbReference type="InterPro" id="IPR004147">
    <property type="entry name" value="ABC1_dom"/>
</dbReference>
<comment type="caution">
    <text evidence="4">The sequence shown here is derived from an EMBL/GenBank/DDBJ whole genome shotgun (WGS) entry which is preliminary data.</text>
</comment>
<feature type="domain" description="Protein kinase" evidence="3">
    <location>
        <begin position="108"/>
        <end position="474"/>
    </location>
</feature>
<dbReference type="CDD" id="cd05121">
    <property type="entry name" value="ABC1_ADCK3-like"/>
    <property type="match status" value="1"/>
</dbReference>
<evidence type="ECO:0000256" key="2">
    <source>
        <dbReference type="SAM" id="Phobius"/>
    </source>
</evidence>
<dbReference type="OrthoDB" id="9795390at2"/>
<dbReference type="InterPro" id="IPR011009">
    <property type="entry name" value="Kinase-like_dom_sf"/>
</dbReference>
<keyword evidence="2" id="KW-1133">Transmembrane helix</keyword>
<dbReference type="InterPro" id="IPR050154">
    <property type="entry name" value="UbiB_kinase"/>
</dbReference>
<evidence type="ECO:0000313" key="4">
    <source>
        <dbReference type="EMBL" id="RAO76169.1"/>
    </source>
</evidence>
<dbReference type="RefSeq" id="WP_111983116.1">
    <property type="nucleotide sequence ID" value="NZ_NFZS01000002.1"/>
</dbReference>
<sequence>MPGNLSRYAQILRFVLRYRRAGIFRQEDPEHASPMANRPEQFVADLERLGPAFIKLGQALSGRPDLVSASYLSALEKIQDDVDAVPVQAIRETIRNELGGEPEQIFFRFDDQPLAAGSLAQVHAVTLRDGTDAAVKVRRPGIEQRIRTDLQILERIARGFQRHTNMGRRYGAVQWIDELRRSLLNELDFLAEAAYMRQFAGQLAGYPRLYVPTVHEKYCSGGVLTMTRVHGDKLRFGSPLPVSEAVATEQAGQLLCAYIDQVFLHGLVHVDPHPGNLVQTEDGRLALLDFGMIASIAPITRRTLLKVLLFASEGDGDAVARLCERLFVELPEAELVGYRRAVGDAVLRYAITHGEATLEMGRLLLSLTTIGAQYGLRPPAELSLLGRAMLNLEPALRHLSPSLPTRELIAANLRRLLLEQLRPKGSPAEYGVVALDARRALLDAPEQLTRILQMLAENRMRFRIDGLEESHLIENLQKIANRIATGVIAAALFIAGAMLDRWGKGGHDTLSMLMYGAGAIMGAGLLFSSLRRDRSPRDDGG</sequence>
<dbReference type="Pfam" id="PF03109">
    <property type="entry name" value="ABC1"/>
    <property type="match status" value="1"/>
</dbReference>
<dbReference type="PANTHER" id="PTHR10566">
    <property type="entry name" value="CHAPERONE-ACTIVITY OF BC1 COMPLEX CABC1 -RELATED"/>
    <property type="match status" value="1"/>
</dbReference>
<organism evidence="4 5">
    <name type="scientific">Dyella jiangningensis</name>
    <dbReference type="NCBI Taxonomy" id="1379159"/>
    <lineage>
        <taxon>Bacteria</taxon>
        <taxon>Pseudomonadati</taxon>
        <taxon>Pseudomonadota</taxon>
        <taxon>Gammaproteobacteria</taxon>
        <taxon>Lysobacterales</taxon>
        <taxon>Rhodanobacteraceae</taxon>
        <taxon>Dyella</taxon>
    </lineage>
</organism>
<dbReference type="SUPFAM" id="SSF56112">
    <property type="entry name" value="Protein kinase-like (PK-like)"/>
    <property type="match status" value="1"/>
</dbReference>